<proteinExistence type="predicted"/>
<dbReference type="Pfam" id="PF10756">
    <property type="entry name" value="bPH_6"/>
    <property type="match status" value="1"/>
</dbReference>
<evidence type="ECO:0000259" key="2">
    <source>
        <dbReference type="Pfam" id="PF10756"/>
    </source>
</evidence>
<dbReference type="RefSeq" id="WP_064280800.1">
    <property type="nucleotide sequence ID" value="NZ_LWCS01000014.1"/>
</dbReference>
<gene>
    <name evidence="3" type="ORF">A4X20_15600</name>
</gene>
<evidence type="ECO:0000256" key="1">
    <source>
        <dbReference type="SAM" id="Phobius"/>
    </source>
</evidence>
<organism evidence="3 4">
    <name type="scientific">Mycolicibacterium iranicum</name>
    <name type="common">Mycobacterium iranicum</name>
    <dbReference type="NCBI Taxonomy" id="912594"/>
    <lineage>
        <taxon>Bacteria</taxon>
        <taxon>Bacillati</taxon>
        <taxon>Actinomycetota</taxon>
        <taxon>Actinomycetes</taxon>
        <taxon>Mycobacteriales</taxon>
        <taxon>Mycobacteriaceae</taxon>
        <taxon>Mycolicibacterium</taxon>
    </lineage>
</organism>
<evidence type="ECO:0000313" key="4">
    <source>
        <dbReference type="Proteomes" id="UP000078396"/>
    </source>
</evidence>
<dbReference type="Proteomes" id="UP000078396">
    <property type="component" value="Unassembled WGS sequence"/>
</dbReference>
<name>A0A178LZH3_MYCIR</name>
<keyword evidence="1" id="KW-0812">Transmembrane</keyword>
<dbReference type="AlphaFoldDB" id="A0A178LZH3"/>
<feature type="transmembrane region" description="Helical" evidence="1">
    <location>
        <begin position="40"/>
        <end position="57"/>
    </location>
</feature>
<evidence type="ECO:0000313" key="3">
    <source>
        <dbReference type="EMBL" id="OAN40137.1"/>
    </source>
</evidence>
<feature type="transmembrane region" description="Helical" evidence="1">
    <location>
        <begin position="12"/>
        <end position="34"/>
    </location>
</feature>
<sequence length="132" mass="14520">MRKPSAPESSPVVIRISPMAHIAVGFLTLGLSALVFAGPAWFVVLLLIPVMLSIVIARYRTLADRETVTARTLFGRRTVPWDEIDGLRFGRKAWAVARRRDGSEFTLPAVTFSTLPVLTEASGGRVPNPYEQ</sequence>
<feature type="domain" description="Low molecular weight protein antigen 6 PH" evidence="2">
    <location>
        <begin position="58"/>
        <end position="128"/>
    </location>
</feature>
<dbReference type="InterPro" id="IPR019692">
    <property type="entry name" value="CFP-6_PH"/>
</dbReference>
<dbReference type="EMBL" id="LWCS01000014">
    <property type="protein sequence ID" value="OAN40137.1"/>
    <property type="molecule type" value="Genomic_DNA"/>
</dbReference>
<accession>A0A178LZH3</accession>
<dbReference type="STRING" id="912594.AWC12_13500"/>
<dbReference type="eggNOG" id="ENOG5033EBJ">
    <property type="taxonomic scope" value="Bacteria"/>
</dbReference>
<keyword evidence="1" id="KW-1133">Transmembrane helix</keyword>
<comment type="caution">
    <text evidence="3">The sequence shown here is derived from an EMBL/GenBank/DDBJ whole genome shotgun (WGS) entry which is preliminary data.</text>
</comment>
<keyword evidence="1" id="KW-0472">Membrane</keyword>
<protein>
    <recommendedName>
        <fullName evidence="2">Low molecular weight protein antigen 6 PH domain-containing protein</fullName>
    </recommendedName>
</protein>
<reference evidence="3 4" key="1">
    <citation type="submission" date="2016-04" db="EMBL/GenBank/DDBJ databases">
        <title>Draft Genome Sequences of Staphylococcus capitis Strain H36, S. capitis Strain H65, S. cohnii Strain H62, S. hominis Strain H69, Mycobacterium iranicum Strain H39, Plantibacter sp. Strain H53, Pseudomonas oryzihabitans Strain H72, and Microbacterium sp. Strain H83, isolated from residential settings.</title>
        <authorList>
            <person name="Lymperopoulou D."/>
            <person name="Adams R.I."/>
            <person name="Lindow S."/>
            <person name="Coil D.A."/>
            <person name="Jospin G."/>
            <person name="Eisen J.A."/>
        </authorList>
    </citation>
    <scope>NUCLEOTIDE SEQUENCE [LARGE SCALE GENOMIC DNA]</scope>
    <source>
        <strain evidence="3 4">H39</strain>
    </source>
</reference>